<name>A0A0F9DEA5_9ZZZZ</name>
<proteinExistence type="predicted"/>
<reference evidence="2" key="1">
    <citation type="journal article" date="2015" name="Nature">
        <title>Complex archaea that bridge the gap between prokaryotes and eukaryotes.</title>
        <authorList>
            <person name="Spang A."/>
            <person name="Saw J.H."/>
            <person name="Jorgensen S.L."/>
            <person name="Zaremba-Niedzwiedzka K."/>
            <person name="Martijn J."/>
            <person name="Lind A.E."/>
            <person name="van Eijk R."/>
            <person name="Schleper C."/>
            <person name="Guy L."/>
            <person name="Ettema T.J."/>
        </authorList>
    </citation>
    <scope>NUCLEOTIDE SEQUENCE</scope>
</reference>
<dbReference type="EMBL" id="LAZR01029301">
    <property type="protein sequence ID" value="KKL59984.1"/>
    <property type="molecule type" value="Genomic_DNA"/>
</dbReference>
<dbReference type="AlphaFoldDB" id="A0A0F9DEA5"/>
<gene>
    <name evidence="2" type="ORF">LCGC14_2209810</name>
</gene>
<comment type="caution">
    <text evidence="2">The sequence shown here is derived from an EMBL/GenBank/DDBJ whole genome shotgun (WGS) entry which is preliminary data.</text>
</comment>
<accession>A0A0F9DEA5</accession>
<feature type="region of interest" description="Disordered" evidence="1">
    <location>
        <begin position="1"/>
        <end position="55"/>
    </location>
</feature>
<evidence type="ECO:0000313" key="2">
    <source>
        <dbReference type="EMBL" id="KKL59984.1"/>
    </source>
</evidence>
<sequence>MVLPPDRERREFATRDDPVGIRPTPSIAEARAKPRLPGGQEITGPAPKGKPTTRTEKEQLEIQQQAATLALKNIREGRSQASKQTISRLQRQEKTQKQFVEERILKQLTEGTTLTQFKTFEKIKKELGQKIVVAVDL</sequence>
<feature type="non-terminal residue" evidence="2">
    <location>
        <position position="137"/>
    </location>
</feature>
<evidence type="ECO:0000256" key="1">
    <source>
        <dbReference type="SAM" id="MobiDB-lite"/>
    </source>
</evidence>
<feature type="compositionally biased region" description="Basic and acidic residues" evidence="1">
    <location>
        <begin position="1"/>
        <end position="19"/>
    </location>
</feature>
<organism evidence="2">
    <name type="scientific">marine sediment metagenome</name>
    <dbReference type="NCBI Taxonomy" id="412755"/>
    <lineage>
        <taxon>unclassified sequences</taxon>
        <taxon>metagenomes</taxon>
        <taxon>ecological metagenomes</taxon>
    </lineage>
</organism>
<protein>
    <submittedName>
        <fullName evidence="2">Uncharacterized protein</fullName>
    </submittedName>
</protein>